<evidence type="ECO:0000313" key="4">
    <source>
        <dbReference type="EMBL" id="WOV83033.1"/>
    </source>
</evidence>
<evidence type="ECO:0000256" key="3">
    <source>
        <dbReference type="RuleBase" id="RU003707"/>
    </source>
</evidence>
<gene>
    <name evidence="4" type="ORF">PGH26_08765</name>
</gene>
<dbReference type="SUPFAM" id="SSF52096">
    <property type="entry name" value="ClpP/crotonase"/>
    <property type="match status" value="1"/>
</dbReference>
<reference evidence="4 5" key="1">
    <citation type="submission" date="2023-01" db="EMBL/GenBank/DDBJ databases">
        <title>Sporosarcina sp. nov., isolated from Korean tranditional fermented seafood 'Jeotgal'.</title>
        <authorList>
            <person name="Yang A.-I."/>
        </authorList>
    </citation>
    <scope>NUCLEOTIDE SEQUENCE [LARGE SCALE GENOMIC DNA]</scope>
    <source>
        <strain evidence="4 5">B2O-1</strain>
    </source>
</reference>
<dbReference type="PANTHER" id="PTHR11941">
    <property type="entry name" value="ENOYL-COA HYDRATASE-RELATED"/>
    <property type="match status" value="1"/>
</dbReference>
<dbReference type="Proteomes" id="UP001303532">
    <property type="component" value="Chromosome"/>
</dbReference>
<evidence type="ECO:0000313" key="5">
    <source>
        <dbReference type="Proteomes" id="UP001303532"/>
    </source>
</evidence>
<dbReference type="PROSITE" id="PS00166">
    <property type="entry name" value="ENOYL_COA_HYDRATASE"/>
    <property type="match status" value="1"/>
</dbReference>
<sequence>MNTRKGGNDITLYSHVLMKKKDGIMWLTLNRPEMRNALDAKTLLELDSAISDAEMDNEIRVIVIQGAGGKSFAAGADIQQLHERDALEALIPGMQGVYAKIENCSKVTIAAVNGFALGGGCELALACDLRVVTKQARLGLPELNLGIIPGAGGTQRLSRIIGKGRALDMILTGKIIDGEEAERIGLATYFVDKTELIETVQKIASDVMKKGPIAVQLVKSAVHKGYDVDSGTAMWIEKLSQAVVFTTEDKKEGTLAFLEKRQANFINR</sequence>
<dbReference type="RefSeq" id="WP_323690705.1">
    <property type="nucleotide sequence ID" value="NZ_CP116341.1"/>
</dbReference>
<evidence type="ECO:0000256" key="1">
    <source>
        <dbReference type="ARBA" id="ARBA00005254"/>
    </source>
</evidence>
<dbReference type="CDD" id="cd06558">
    <property type="entry name" value="crotonase-like"/>
    <property type="match status" value="1"/>
</dbReference>
<dbReference type="Gene3D" id="1.10.12.10">
    <property type="entry name" value="Lyase 2-enoyl-coa Hydratase, Chain A, domain 2"/>
    <property type="match status" value="1"/>
</dbReference>
<proteinExistence type="inferred from homology"/>
<keyword evidence="5" id="KW-1185">Reference proteome</keyword>
<protein>
    <submittedName>
        <fullName evidence="4">Enoyl-CoA hydratase-related protein</fullName>
    </submittedName>
</protein>
<dbReference type="Pfam" id="PF00378">
    <property type="entry name" value="ECH_1"/>
    <property type="match status" value="1"/>
</dbReference>
<dbReference type="PANTHER" id="PTHR11941:SF54">
    <property type="entry name" value="ENOYL-COA HYDRATASE, MITOCHONDRIAL"/>
    <property type="match status" value="1"/>
</dbReference>
<dbReference type="Gene3D" id="3.90.226.10">
    <property type="entry name" value="2-enoyl-CoA Hydratase, Chain A, domain 1"/>
    <property type="match status" value="1"/>
</dbReference>
<dbReference type="EMBL" id="CP116341">
    <property type="protein sequence ID" value="WOV83033.1"/>
    <property type="molecule type" value="Genomic_DNA"/>
</dbReference>
<dbReference type="InterPro" id="IPR029045">
    <property type="entry name" value="ClpP/crotonase-like_dom_sf"/>
</dbReference>
<dbReference type="InterPro" id="IPR018376">
    <property type="entry name" value="Enoyl-CoA_hyd/isom_CS"/>
</dbReference>
<dbReference type="InterPro" id="IPR014748">
    <property type="entry name" value="Enoyl-CoA_hydra_C"/>
</dbReference>
<keyword evidence="2" id="KW-0456">Lyase</keyword>
<evidence type="ECO:0000256" key="2">
    <source>
        <dbReference type="ARBA" id="ARBA00023239"/>
    </source>
</evidence>
<accession>A0ABZ0KSR5</accession>
<name>A0ABZ0KSR5_9BACL</name>
<comment type="similarity">
    <text evidence="1 3">Belongs to the enoyl-CoA hydratase/isomerase family.</text>
</comment>
<dbReference type="InterPro" id="IPR001753">
    <property type="entry name" value="Enoyl-CoA_hydra/iso"/>
</dbReference>
<organism evidence="4 5">
    <name type="scientific">Sporosarcina jeotgali</name>
    <dbReference type="NCBI Taxonomy" id="3020056"/>
    <lineage>
        <taxon>Bacteria</taxon>
        <taxon>Bacillati</taxon>
        <taxon>Bacillota</taxon>
        <taxon>Bacilli</taxon>
        <taxon>Bacillales</taxon>
        <taxon>Caryophanaceae</taxon>
        <taxon>Sporosarcina</taxon>
    </lineage>
</organism>